<keyword evidence="6" id="KW-0472">Membrane</keyword>
<dbReference type="PROSITE" id="PS50195">
    <property type="entry name" value="PX"/>
    <property type="match status" value="1"/>
</dbReference>
<comment type="function">
    <text evidence="7">Recruits the lipid transfer protein VPS13 to endosomal and vacuolar membranes.</text>
</comment>
<dbReference type="InterPro" id="IPR037917">
    <property type="entry name" value="Ypt35_PX"/>
</dbReference>
<evidence type="ECO:0000256" key="9">
    <source>
        <dbReference type="ARBA" id="ARBA00033785"/>
    </source>
</evidence>
<dbReference type="RefSeq" id="XP_066832491.1">
    <property type="nucleotide sequence ID" value="XM_066975898.1"/>
</dbReference>
<dbReference type="InterPro" id="IPR036871">
    <property type="entry name" value="PX_dom_sf"/>
</dbReference>
<dbReference type="PANTHER" id="PTHR10555">
    <property type="entry name" value="SORTING NEXIN"/>
    <property type="match status" value="1"/>
</dbReference>
<comment type="similarity">
    <text evidence="3">Belongs to the YPT35 family.</text>
</comment>
<dbReference type="EMBL" id="OZ022411">
    <property type="protein sequence ID" value="CAK9441685.1"/>
    <property type="molecule type" value="Genomic_DNA"/>
</dbReference>
<dbReference type="PANTHER" id="PTHR10555:SF170">
    <property type="entry name" value="FI18122P1"/>
    <property type="match status" value="1"/>
</dbReference>
<reference evidence="11 12" key="1">
    <citation type="submission" date="2024-03" db="EMBL/GenBank/DDBJ databases">
        <authorList>
            <person name="Brejova B."/>
        </authorList>
    </citation>
    <scope>NUCLEOTIDE SEQUENCE [LARGE SCALE GENOMIC DNA]</scope>
    <source>
        <strain evidence="11 12">CBS 14171</strain>
    </source>
</reference>
<dbReference type="Pfam" id="PF00787">
    <property type="entry name" value="PX"/>
    <property type="match status" value="1"/>
</dbReference>
<keyword evidence="12" id="KW-1185">Reference proteome</keyword>
<dbReference type="GeneID" id="92210749"/>
<dbReference type="SMART" id="SM00312">
    <property type="entry name" value="PX"/>
    <property type="match status" value="1"/>
</dbReference>
<evidence type="ECO:0000313" key="12">
    <source>
        <dbReference type="Proteomes" id="UP001497383"/>
    </source>
</evidence>
<dbReference type="InterPro" id="IPR001683">
    <property type="entry name" value="PX_dom"/>
</dbReference>
<evidence type="ECO:0000313" key="11">
    <source>
        <dbReference type="EMBL" id="CAK9441685.1"/>
    </source>
</evidence>
<evidence type="ECO:0000256" key="7">
    <source>
        <dbReference type="ARBA" id="ARBA00033728"/>
    </source>
</evidence>
<dbReference type="Proteomes" id="UP001497383">
    <property type="component" value="Chromosome 7"/>
</dbReference>
<evidence type="ECO:0000256" key="2">
    <source>
        <dbReference type="ARBA" id="ARBA00004481"/>
    </source>
</evidence>
<evidence type="ECO:0000256" key="6">
    <source>
        <dbReference type="ARBA" id="ARBA00023136"/>
    </source>
</evidence>
<protein>
    <recommendedName>
        <fullName evidence="8">Endosomal/vacuolar adapter protein YPT35</fullName>
    </recommendedName>
    <alternativeName>
        <fullName evidence="9">PX domain-containing protein YPT35</fullName>
    </alternativeName>
</protein>
<dbReference type="SUPFAM" id="SSF64268">
    <property type="entry name" value="PX domain"/>
    <property type="match status" value="1"/>
</dbReference>
<proteinExistence type="inferred from homology"/>
<dbReference type="Gene3D" id="3.30.1520.10">
    <property type="entry name" value="Phox-like domain"/>
    <property type="match status" value="1"/>
</dbReference>
<evidence type="ECO:0000256" key="8">
    <source>
        <dbReference type="ARBA" id="ARBA00033774"/>
    </source>
</evidence>
<accession>A0ABP0ZTV9</accession>
<sequence>MLRGRSGSQLNEILPVPIELNEGETIEAHTHNHTSHITDVLVSSYHSVESPHHQSQSYIVWQITITVNDLDFSSIKLYKRYSEIYQLYLDLKQVYGDGSAGVKVPAPPPKDIWSLERVYMSKRWLEERRKGLQWFLSSVLLDPVMQRSSVVKSFVLS</sequence>
<organism evidence="11 12">
    <name type="scientific">Lodderomyces beijingensis</name>
    <dbReference type="NCBI Taxonomy" id="1775926"/>
    <lineage>
        <taxon>Eukaryota</taxon>
        <taxon>Fungi</taxon>
        <taxon>Dikarya</taxon>
        <taxon>Ascomycota</taxon>
        <taxon>Saccharomycotina</taxon>
        <taxon>Pichiomycetes</taxon>
        <taxon>Debaryomycetaceae</taxon>
        <taxon>Candida/Lodderomyces clade</taxon>
        <taxon>Lodderomyces</taxon>
    </lineage>
</organism>
<evidence type="ECO:0000256" key="4">
    <source>
        <dbReference type="ARBA" id="ARBA00022554"/>
    </source>
</evidence>
<evidence type="ECO:0000256" key="3">
    <source>
        <dbReference type="ARBA" id="ARBA00007426"/>
    </source>
</evidence>
<comment type="subcellular location">
    <subcellularLocation>
        <location evidence="2">Endosome membrane</location>
        <topology evidence="2">Peripheral membrane protein</topology>
    </subcellularLocation>
    <subcellularLocation>
        <location evidence="1">Vacuole membrane</location>
        <topology evidence="1">Peripheral membrane protein</topology>
    </subcellularLocation>
</comment>
<dbReference type="CDD" id="cd07280">
    <property type="entry name" value="PX_YPT35"/>
    <property type="match status" value="1"/>
</dbReference>
<feature type="domain" description="PX" evidence="10">
    <location>
        <begin position="39"/>
        <end position="157"/>
    </location>
</feature>
<gene>
    <name evidence="11" type="ORF">LODBEIA_P55530</name>
</gene>
<evidence type="ECO:0000256" key="1">
    <source>
        <dbReference type="ARBA" id="ARBA00004148"/>
    </source>
</evidence>
<name>A0ABP0ZTV9_9ASCO</name>
<evidence type="ECO:0000259" key="10">
    <source>
        <dbReference type="PROSITE" id="PS50195"/>
    </source>
</evidence>
<keyword evidence="4" id="KW-0926">Vacuole</keyword>
<evidence type="ECO:0000256" key="5">
    <source>
        <dbReference type="ARBA" id="ARBA00022753"/>
    </source>
</evidence>
<keyword evidence="5" id="KW-0967">Endosome</keyword>